<dbReference type="RefSeq" id="WP_192750729.1">
    <property type="nucleotide sequence ID" value="NZ_BAABJL010000052.1"/>
</dbReference>
<sequence length="65" mass="7785">MLRRQRLGAVRRLIVVKHTLRNVDDSMYVRVRGTNTDELEPQPDARGSNPWEDLWFYSNPIFIER</sequence>
<accession>A0A927MUN4</accession>
<comment type="caution">
    <text evidence="1">The sequence shown here is derived from an EMBL/GenBank/DDBJ whole genome shotgun (WGS) entry which is preliminary data.</text>
</comment>
<gene>
    <name evidence="1" type="ORF">HEB94_003485</name>
</gene>
<name>A0A927MUN4_9ACTN</name>
<evidence type="ECO:0000313" key="1">
    <source>
        <dbReference type="EMBL" id="MBE1606637.1"/>
    </source>
</evidence>
<keyword evidence="2" id="KW-1185">Reference proteome</keyword>
<dbReference type="EMBL" id="JADBEM010000001">
    <property type="protein sequence ID" value="MBE1606637.1"/>
    <property type="molecule type" value="Genomic_DNA"/>
</dbReference>
<dbReference type="AlphaFoldDB" id="A0A927MUN4"/>
<proteinExistence type="predicted"/>
<protein>
    <submittedName>
        <fullName evidence="1">Uncharacterized protein</fullName>
    </submittedName>
</protein>
<reference evidence="1" key="1">
    <citation type="submission" date="2020-10" db="EMBL/GenBank/DDBJ databases">
        <title>Sequencing the genomes of 1000 actinobacteria strains.</title>
        <authorList>
            <person name="Klenk H.-P."/>
        </authorList>
    </citation>
    <scope>NUCLEOTIDE SEQUENCE</scope>
    <source>
        <strain evidence="1">DSM 45354</strain>
    </source>
</reference>
<dbReference type="Proteomes" id="UP000638648">
    <property type="component" value="Unassembled WGS sequence"/>
</dbReference>
<organism evidence="1 2">
    <name type="scientific">Actinopolymorpha pittospori</name>
    <dbReference type="NCBI Taxonomy" id="648752"/>
    <lineage>
        <taxon>Bacteria</taxon>
        <taxon>Bacillati</taxon>
        <taxon>Actinomycetota</taxon>
        <taxon>Actinomycetes</taxon>
        <taxon>Propionibacteriales</taxon>
        <taxon>Actinopolymorphaceae</taxon>
        <taxon>Actinopolymorpha</taxon>
    </lineage>
</organism>
<evidence type="ECO:0000313" key="2">
    <source>
        <dbReference type="Proteomes" id="UP000638648"/>
    </source>
</evidence>